<gene>
    <name evidence="1" type="ORF">BW897_29255</name>
</gene>
<reference evidence="1 2" key="1">
    <citation type="submission" date="2017-01" db="EMBL/GenBank/DDBJ databases">
        <title>Bacillus cereus isolates.</title>
        <authorList>
            <person name="Beno S.M."/>
        </authorList>
    </citation>
    <scope>NUCLEOTIDE SEQUENCE [LARGE SCALE GENOMIC DNA]</scope>
    <source>
        <strain evidence="1 2">FSL H8-0485</strain>
    </source>
</reference>
<dbReference type="RefSeq" id="WP_000849954.1">
    <property type="nucleotide sequence ID" value="NZ_JAEHBD010000038.1"/>
</dbReference>
<comment type="caution">
    <text evidence="1">The sequence shown here is derived from an EMBL/GenBank/DDBJ whole genome shotgun (WGS) entry which is preliminary data.</text>
</comment>
<dbReference type="Proteomes" id="UP000190906">
    <property type="component" value="Unassembled WGS sequence"/>
</dbReference>
<organism evidence="1 2">
    <name type="scientific">Bacillus cereus</name>
    <dbReference type="NCBI Taxonomy" id="1396"/>
    <lineage>
        <taxon>Bacteria</taxon>
        <taxon>Bacillati</taxon>
        <taxon>Bacillota</taxon>
        <taxon>Bacilli</taxon>
        <taxon>Bacillales</taxon>
        <taxon>Bacillaceae</taxon>
        <taxon>Bacillus</taxon>
        <taxon>Bacillus cereus group</taxon>
    </lineage>
</organism>
<dbReference type="EMBL" id="MUAJ01000057">
    <property type="protein sequence ID" value="OOR09163.1"/>
    <property type="molecule type" value="Genomic_DNA"/>
</dbReference>
<dbReference type="AlphaFoldDB" id="A0A1Q4KMB9"/>
<evidence type="ECO:0000313" key="1">
    <source>
        <dbReference type="EMBL" id="OOR09163.1"/>
    </source>
</evidence>
<proteinExistence type="predicted"/>
<evidence type="ECO:0000313" key="2">
    <source>
        <dbReference type="Proteomes" id="UP000190906"/>
    </source>
</evidence>
<name>A0A1Q4KMB9_BACCE</name>
<accession>A0A1Q4KMB9</accession>
<sequence>MKTKEERFQKLVKKRLARTLKEIDLISNLSTNRYAFTEEEANQVLVALNNKVKYVEGLFKRRLALKAKRDISKGIE</sequence>
<protein>
    <submittedName>
        <fullName evidence="1">Uncharacterized protein</fullName>
    </submittedName>
</protein>